<comment type="caution">
    <text evidence="3">The sequence shown here is derived from an EMBL/GenBank/DDBJ whole genome shotgun (WGS) entry which is preliminary data.</text>
</comment>
<dbReference type="AlphaFoldDB" id="A0AAW2X1E2"/>
<sequence>MEVWLNDWNSPTSSDDTQPPPLESANTGGGGGEIDVVWKDIVVDVVHRVDRIERRTSLCCLFCISYALLTLAMYLFRLYFP</sequence>
<protein>
    <submittedName>
        <fullName evidence="3">Uncharacterized protein</fullName>
    </submittedName>
</protein>
<accession>A0AAW2X1E2</accession>
<gene>
    <name evidence="3" type="ORF">Slati_1931100</name>
</gene>
<keyword evidence="2" id="KW-0472">Membrane</keyword>
<evidence type="ECO:0000313" key="3">
    <source>
        <dbReference type="EMBL" id="KAL0448032.1"/>
    </source>
</evidence>
<organism evidence="3">
    <name type="scientific">Sesamum latifolium</name>
    <dbReference type="NCBI Taxonomy" id="2727402"/>
    <lineage>
        <taxon>Eukaryota</taxon>
        <taxon>Viridiplantae</taxon>
        <taxon>Streptophyta</taxon>
        <taxon>Embryophyta</taxon>
        <taxon>Tracheophyta</taxon>
        <taxon>Spermatophyta</taxon>
        <taxon>Magnoliopsida</taxon>
        <taxon>eudicotyledons</taxon>
        <taxon>Gunneridae</taxon>
        <taxon>Pentapetalae</taxon>
        <taxon>asterids</taxon>
        <taxon>lamiids</taxon>
        <taxon>Lamiales</taxon>
        <taxon>Pedaliaceae</taxon>
        <taxon>Sesamum</taxon>
    </lineage>
</organism>
<evidence type="ECO:0000256" key="2">
    <source>
        <dbReference type="SAM" id="Phobius"/>
    </source>
</evidence>
<evidence type="ECO:0000256" key="1">
    <source>
        <dbReference type="SAM" id="MobiDB-lite"/>
    </source>
</evidence>
<feature type="transmembrane region" description="Helical" evidence="2">
    <location>
        <begin position="58"/>
        <end position="80"/>
    </location>
</feature>
<feature type="region of interest" description="Disordered" evidence="1">
    <location>
        <begin position="1"/>
        <end position="32"/>
    </location>
</feature>
<keyword evidence="2" id="KW-1133">Transmembrane helix</keyword>
<name>A0AAW2X1E2_9LAMI</name>
<proteinExistence type="predicted"/>
<reference evidence="3" key="2">
    <citation type="journal article" date="2024" name="Plant">
        <title>Genomic evolution and insights into agronomic trait innovations of Sesamum species.</title>
        <authorList>
            <person name="Miao H."/>
            <person name="Wang L."/>
            <person name="Qu L."/>
            <person name="Liu H."/>
            <person name="Sun Y."/>
            <person name="Le M."/>
            <person name="Wang Q."/>
            <person name="Wei S."/>
            <person name="Zheng Y."/>
            <person name="Lin W."/>
            <person name="Duan Y."/>
            <person name="Cao H."/>
            <person name="Xiong S."/>
            <person name="Wang X."/>
            <person name="Wei L."/>
            <person name="Li C."/>
            <person name="Ma Q."/>
            <person name="Ju M."/>
            <person name="Zhao R."/>
            <person name="Li G."/>
            <person name="Mu C."/>
            <person name="Tian Q."/>
            <person name="Mei H."/>
            <person name="Zhang T."/>
            <person name="Gao T."/>
            <person name="Zhang H."/>
        </authorList>
    </citation>
    <scope>NUCLEOTIDE SEQUENCE</scope>
    <source>
        <strain evidence="3">KEN1</strain>
    </source>
</reference>
<reference evidence="3" key="1">
    <citation type="submission" date="2020-06" db="EMBL/GenBank/DDBJ databases">
        <authorList>
            <person name="Li T."/>
            <person name="Hu X."/>
            <person name="Zhang T."/>
            <person name="Song X."/>
            <person name="Zhang H."/>
            <person name="Dai N."/>
            <person name="Sheng W."/>
            <person name="Hou X."/>
            <person name="Wei L."/>
        </authorList>
    </citation>
    <scope>NUCLEOTIDE SEQUENCE</scope>
    <source>
        <strain evidence="3">KEN1</strain>
        <tissue evidence="3">Leaf</tissue>
    </source>
</reference>
<keyword evidence="2" id="KW-0812">Transmembrane</keyword>
<dbReference type="EMBL" id="JACGWN010000006">
    <property type="protein sequence ID" value="KAL0448032.1"/>
    <property type="molecule type" value="Genomic_DNA"/>
</dbReference>